<dbReference type="Pfam" id="PF09830">
    <property type="entry name" value="ATP_transf"/>
    <property type="match status" value="1"/>
</dbReference>
<proteinExistence type="predicted"/>
<feature type="domain" description="Ap4A phosphorylase 1/2 N-terminal" evidence="2">
    <location>
        <begin position="6"/>
        <end position="147"/>
    </location>
</feature>
<name>A0A220VCN3_9GAMM</name>
<dbReference type="Gene3D" id="3.30.428.70">
    <property type="match status" value="1"/>
</dbReference>
<evidence type="ECO:0000313" key="3">
    <source>
        <dbReference type="EMBL" id="ASK77733.1"/>
    </source>
</evidence>
<dbReference type="RefSeq" id="WP_089072643.1">
    <property type="nucleotide sequence ID" value="NZ_CBCSAM010000007.1"/>
</dbReference>
<sequence>MWEIGKIKSSYGINSGDLLPLTTTDIEVNIEGVNYIVNLQTDNMQVKHNPKVSLKDPFLPPYNTNLFVENIGPEHVCLLNKFPIKTPHLLVCATKYIPQTTALKLTDFKAWVKGIKGQNILGFFNSGRAAGSSQSHRHMQLIQTDLPLESVIINNALPFKHNLLLLDQLNAEELYSHYLSVMSDFDLYTSSTVNGFVECFPYNILLTERWMLLIPRYKNEVYSMKGHGVNFVGRFLVNSMEQFEWLKEYGFMNFLIQCGFSK</sequence>
<reference evidence="3 4" key="1">
    <citation type="journal article" date="2016" name="Int. J. Syst. Evol. Microbiol.">
        <title>Paraphotobacterium marinum gen. nov., sp. nov., a member of the family Vibrionaceae, isolated from surface seawater.</title>
        <authorList>
            <person name="Huang Z."/>
            <person name="Dong C."/>
            <person name="Shao Z."/>
        </authorList>
    </citation>
    <scope>NUCLEOTIDE SEQUENCE [LARGE SCALE GENOMIC DNA]</scope>
    <source>
        <strain evidence="3 4">NSCS20N07D</strain>
    </source>
</reference>
<accession>A0A220VCN3</accession>
<evidence type="ECO:0000259" key="1">
    <source>
        <dbReference type="Pfam" id="PF09830"/>
    </source>
</evidence>
<dbReference type="GO" id="GO:0009117">
    <property type="term" value="P:nucleotide metabolic process"/>
    <property type="evidence" value="ECO:0007669"/>
    <property type="project" value="InterPro"/>
</dbReference>
<dbReference type="InterPro" id="IPR045759">
    <property type="entry name" value="Ap4A_phos1/2_N"/>
</dbReference>
<dbReference type="EMBL" id="CP022355">
    <property type="protein sequence ID" value="ASK77733.1"/>
    <property type="molecule type" value="Genomic_DNA"/>
</dbReference>
<dbReference type="GO" id="GO:0003877">
    <property type="term" value="F:ATP:ADP adenylyltransferase activity"/>
    <property type="evidence" value="ECO:0007669"/>
    <property type="project" value="InterPro"/>
</dbReference>
<dbReference type="KEGG" id="pmai:CF386_00845"/>
<dbReference type="SUPFAM" id="SSF54197">
    <property type="entry name" value="HIT-like"/>
    <property type="match status" value="1"/>
</dbReference>
<dbReference type="PANTHER" id="PTHR38420">
    <property type="entry name" value="AP-4-A PHOSPHORYLASE II"/>
    <property type="match status" value="1"/>
</dbReference>
<protein>
    <submittedName>
        <fullName evidence="3">Phosphorylase</fullName>
    </submittedName>
</protein>
<organism evidence="3 4">
    <name type="scientific">Paraphotobacterium marinum</name>
    <dbReference type="NCBI Taxonomy" id="1755811"/>
    <lineage>
        <taxon>Bacteria</taxon>
        <taxon>Pseudomonadati</taxon>
        <taxon>Pseudomonadota</taxon>
        <taxon>Gammaproteobacteria</taxon>
        <taxon>Vibrionales</taxon>
        <taxon>Vibrionaceae</taxon>
        <taxon>Paraphotobacterium</taxon>
    </lineage>
</organism>
<gene>
    <name evidence="3" type="ORF">CF386_00845</name>
</gene>
<dbReference type="InterPro" id="IPR036265">
    <property type="entry name" value="HIT-like_sf"/>
</dbReference>
<feature type="domain" description="ATP adenylyltransferase C-terminal" evidence="1">
    <location>
        <begin position="156"/>
        <end position="260"/>
    </location>
</feature>
<dbReference type="GO" id="GO:0005524">
    <property type="term" value="F:ATP binding"/>
    <property type="evidence" value="ECO:0007669"/>
    <property type="project" value="InterPro"/>
</dbReference>
<dbReference type="InterPro" id="IPR019200">
    <property type="entry name" value="ATP_adenylylTrfase_C"/>
</dbReference>
<dbReference type="OrthoDB" id="421767at2"/>
<keyword evidence="4" id="KW-1185">Reference proteome</keyword>
<evidence type="ECO:0000259" key="2">
    <source>
        <dbReference type="Pfam" id="PF19327"/>
    </source>
</evidence>
<dbReference type="AlphaFoldDB" id="A0A220VCN3"/>
<dbReference type="Proteomes" id="UP000242175">
    <property type="component" value="Chromosome large"/>
</dbReference>
<dbReference type="PANTHER" id="PTHR38420:SF1">
    <property type="entry name" value="PUTATIVE (AFU_ORTHOLOGUE AFUA_5G14690)-RELATED"/>
    <property type="match status" value="1"/>
</dbReference>
<dbReference type="InterPro" id="IPR009163">
    <property type="entry name" value="Ap4A_phos1/2"/>
</dbReference>
<dbReference type="Pfam" id="PF19327">
    <property type="entry name" value="Ap4A_phos_N"/>
    <property type="match status" value="1"/>
</dbReference>
<evidence type="ECO:0000313" key="4">
    <source>
        <dbReference type="Proteomes" id="UP000242175"/>
    </source>
</evidence>
<dbReference type="InterPro" id="IPR043171">
    <property type="entry name" value="Ap4A_phos1/2-like"/>
</dbReference>